<organism evidence="1 2">
    <name type="scientific">Aduncisulcus paluster</name>
    <dbReference type="NCBI Taxonomy" id="2918883"/>
    <lineage>
        <taxon>Eukaryota</taxon>
        <taxon>Metamonada</taxon>
        <taxon>Carpediemonas-like organisms</taxon>
        <taxon>Aduncisulcus</taxon>
    </lineage>
</organism>
<feature type="non-terminal residue" evidence="1">
    <location>
        <position position="1"/>
    </location>
</feature>
<evidence type="ECO:0000313" key="2">
    <source>
        <dbReference type="Proteomes" id="UP001057375"/>
    </source>
</evidence>
<name>A0ABQ5KZD5_9EUKA</name>
<accession>A0ABQ5KZD5</accession>
<dbReference type="EMBL" id="BQXS01005214">
    <property type="protein sequence ID" value="GKT37785.1"/>
    <property type="molecule type" value="Genomic_DNA"/>
</dbReference>
<evidence type="ECO:0000313" key="1">
    <source>
        <dbReference type="EMBL" id="GKT37785.1"/>
    </source>
</evidence>
<reference evidence="1" key="1">
    <citation type="submission" date="2022-03" db="EMBL/GenBank/DDBJ databases">
        <title>Draft genome sequence of Aduncisulcus paluster, a free-living microaerophilic Fornicata.</title>
        <authorList>
            <person name="Yuyama I."/>
            <person name="Kume K."/>
            <person name="Tamura T."/>
            <person name="Inagaki Y."/>
            <person name="Hashimoto T."/>
        </authorList>
    </citation>
    <scope>NUCLEOTIDE SEQUENCE</scope>
    <source>
        <strain evidence="1">NY0171</strain>
    </source>
</reference>
<sequence>YTGFVIDSKIELGGGECGSCSGSCG</sequence>
<dbReference type="Proteomes" id="UP001057375">
    <property type="component" value="Unassembled WGS sequence"/>
</dbReference>
<comment type="caution">
    <text evidence="1">The sequence shown here is derived from an EMBL/GenBank/DDBJ whole genome shotgun (WGS) entry which is preliminary data.</text>
</comment>
<proteinExistence type="predicted"/>
<gene>
    <name evidence="1" type="ORF">ADUPG1_003723</name>
</gene>
<keyword evidence="2" id="KW-1185">Reference proteome</keyword>
<protein>
    <submittedName>
        <fullName evidence="1">Uncharacterized protein</fullName>
    </submittedName>
</protein>